<name>A0ABR3T005_9PEZI</name>
<gene>
    <name evidence="2" type="ORF">SLS56_003414</name>
</gene>
<evidence type="ECO:0000256" key="1">
    <source>
        <dbReference type="SAM" id="SignalP"/>
    </source>
</evidence>
<keyword evidence="1" id="KW-0732">Signal</keyword>
<reference evidence="2 3" key="1">
    <citation type="submission" date="2024-02" db="EMBL/GenBank/DDBJ databases">
        <title>De novo assembly and annotation of 12 fungi associated with fruit tree decline syndrome in Ontario, Canada.</title>
        <authorList>
            <person name="Sulman M."/>
            <person name="Ellouze W."/>
            <person name="Ilyukhin E."/>
        </authorList>
    </citation>
    <scope>NUCLEOTIDE SEQUENCE [LARGE SCALE GENOMIC DNA]</scope>
    <source>
        <strain evidence="2 3">M1-105</strain>
    </source>
</reference>
<accession>A0ABR3T005</accession>
<evidence type="ECO:0000313" key="3">
    <source>
        <dbReference type="Proteomes" id="UP001521116"/>
    </source>
</evidence>
<keyword evidence="3" id="KW-1185">Reference proteome</keyword>
<evidence type="ECO:0000313" key="2">
    <source>
        <dbReference type="EMBL" id="KAL1632717.1"/>
    </source>
</evidence>
<comment type="caution">
    <text evidence="2">The sequence shown here is derived from an EMBL/GenBank/DDBJ whole genome shotgun (WGS) entry which is preliminary data.</text>
</comment>
<dbReference type="PANTHER" id="PTHR10039">
    <property type="entry name" value="AMELOGENIN"/>
    <property type="match status" value="1"/>
</dbReference>
<feature type="chain" id="PRO_5046265538" evidence="1">
    <location>
        <begin position="20"/>
        <end position="312"/>
    </location>
</feature>
<dbReference type="PANTHER" id="PTHR10039:SF5">
    <property type="entry name" value="NACHT DOMAIN-CONTAINING PROTEIN"/>
    <property type="match status" value="1"/>
</dbReference>
<proteinExistence type="predicted"/>
<protein>
    <submittedName>
        <fullName evidence="2">Uncharacterized protein</fullName>
    </submittedName>
</protein>
<feature type="signal peptide" evidence="1">
    <location>
        <begin position="1"/>
        <end position="19"/>
    </location>
</feature>
<dbReference type="EMBL" id="JAJVDC020000027">
    <property type="protein sequence ID" value="KAL1632717.1"/>
    <property type="molecule type" value="Genomic_DNA"/>
</dbReference>
<dbReference type="Proteomes" id="UP001521116">
    <property type="component" value="Unassembled WGS sequence"/>
</dbReference>
<organism evidence="2 3">
    <name type="scientific">Neofusicoccum ribis</name>
    <dbReference type="NCBI Taxonomy" id="45134"/>
    <lineage>
        <taxon>Eukaryota</taxon>
        <taxon>Fungi</taxon>
        <taxon>Dikarya</taxon>
        <taxon>Ascomycota</taxon>
        <taxon>Pezizomycotina</taxon>
        <taxon>Dothideomycetes</taxon>
        <taxon>Dothideomycetes incertae sedis</taxon>
        <taxon>Botryosphaeriales</taxon>
        <taxon>Botryosphaeriaceae</taxon>
        <taxon>Neofusicoccum</taxon>
    </lineage>
</organism>
<sequence>MLKSTLAFLFFGVPHQGLAIESLVPLVKDQPNRALLESLNKNSALLQRLDRDFNKAFGARYPHVMSFYETEKSPTAVKVSSRDRKACISEMKEAATALLAYLKRLMNDIEKRSGQVKICFSSRHYPILGLDTLPIICVDERNDRDIRHVIKEKLMEVEPKEKSQQIEKEIILKAQGGFQWAVLVAAIAIEESVNGLKTEGIKEKIKNTPGALDELYIGILRGVPEAGKQQTIKLFQWILFAERPLSAQELREALATNEGMTCTTICELRKHEDWATSSEEFERRVKYLSRGLVEFQTREIWEQYEPGGEDSD</sequence>